<evidence type="ECO:0000256" key="1">
    <source>
        <dbReference type="SAM" id="MobiDB-lite"/>
    </source>
</evidence>
<feature type="region of interest" description="Disordered" evidence="1">
    <location>
        <begin position="1"/>
        <end position="44"/>
    </location>
</feature>
<organism evidence="2 3">
    <name type="scientific">Actinokineospora spheciospongiae</name>
    <dbReference type="NCBI Taxonomy" id="909613"/>
    <lineage>
        <taxon>Bacteria</taxon>
        <taxon>Bacillati</taxon>
        <taxon>Actinomycetota</taxon>
        <taxon>Actinomycetes</taxon>
        <taxon>Pseudonocardiales</taxon>
        <taxon>Pseudonocardiaceae</taxon>
        <taxon>Actinokineospora</taxon>
    </lineage>
</organism>
<name>W7IPX0_9PSEU</name>
<sequence>MIHEKSPVQGGPRAANGWPFTSRRQPTTPPPPRVAVAGTVGGRR</sequence>
<dbReference type="EMBL" id="AYXG01000065">
    <property type="protein sequence ID" value="EWC62930.1"/>
    <property type="molecule type" value="Genomic_DNA"/>
</dbReference>
<comment type="caution">
    <text evidence="2">The sequence shown here is derived from an EMBL/GenBank/DDBJ whole genome shotgun (WGS) entry which is preliminary data.</text>
</comment>
<dbReference type="STRING" id="909613.UO65_1764"/>
<evidence type="ECO:0000313" key="2">
    <source>
        <dbReference type="EMBL" id="EWC62930.1"/>
    </source>
</evidence>
<gene>
    <name evidence="2" type="ORF">UO65_1764</name>
</gene>
<protein>
    <submittedName>
        <fullName evidence="2">Uncharacterized protein</fullName>
    </submittedName>
</protein>
<evidence type="ECO:0000313" key="3">
    <source>
        <dbReference type="Proteomes" id="UP000019277"/>
    </source>
</evidence>
<reference evidence="2 3" key="1">
    <citation type="journal article" date="2014" name="Genome Announc.">
        <title>Draft Genome Sequence of the Antitrypanosomally Active Sponge-Associated Bacterium Actinokineospora sp. Strain EG49.</title>
        <authorList>
            <person name="Harjes J."/>
            <person name="Ryu T."/>
            <person name="Abdelmohsen U.R."/>
            <person name="Moitinho-Silva L."/>
            <person name="Horn H."/>
            <person name="Ravasi T."/>
            <person name="Hentschel U."/>
        </authorList>
    </citation>
    <scope>NUCLEOTIDE SEQUENCE [LARGE SCALE GENOMIC DNA]</scope>
    <source>
        <strain evidence="2 3">EG49</strain>
    </source>
</reference>
<keyword evidence="3" id="KW-1185">Reference proteome</keyword>
<proteinExistence type="predicted"/>
<dbReference type="Proteomes" id="UP000019277">
    <property type="component" value="Unassembled WGS sequence"/>
</dbReference>
<dbReference type="AlphaFoldDB" id="W7IPX0"/>
<accession>W7IPX0</accession>